<accession>A0AA48GR87</accession>
<dbReference type="InterPro" id="IPR029058">
    <property type="entry name" value="AB_hydrolase_fold"/>
</dbReference>
<gene>
    <name evidence="1" type="ORF">METESE_27440</name>
</gene>
<reference evidence="1" key="1">
    <citation type="journal article" date="2023" name="Int. J. Syst. Evol. Microbiol.">
        <title>Mesoterricola silvestris gen. nov., sp. nov., Mesoterricola sediminis sp. nov., Geothrix oryzae sp. nov., Geothrix edaphica sp. nov., Geothrix rubra sp. nov., and Geothrix limicola sp. nov., six novel members of Acidobacteriota isolated from soils.</title>
        <authorList>
            <person name="Itoh H."/>
            <person name="Sugisawa Y."/>
            <person name="Mise K."/>
            <person name="Xu Z."/>
            <person name="Kuniyasu M."/>
            <person name="Ushijima N."/>
            <person name="Kawano K."/>
            <person name="Kobayashi E."/>
            <person name="Shiratori Y."/>
            <person name="Masuda Y."/>
            <person name="Senoo K."/>
        </authorList>
    </citation>
    <scope>NUCLEOTIDE SEQUENCE</scope>
    <source>
        <strain evidence="1">W786</strain>
    </source>
</reference>
<dbReference type="PANTHER" id="PTHR43265:SF1">
    <property type="entry name" value="ESTERASE ESTD"/>
    <property type="match status" value="1"/>
</dbReference>
<organism evidence="1 2">
    <name type="scientific">Mesoterricola sediminis</name>
    <dbReference type="NCBI Taxonomy" id="2927980"/>
    <lineage>
        <taxon>Bacteria</taxon>
        <taxon>Pseudomonadati</taxon>
        <taxon>Acidobacteriota</taxon>
        <taxon>Holophagae</taxon>
        <taxon>Holophagales</taxon>
        <taxon>Holophagaceae</taxon>
        <taxon>Mesoterricola</taxon>
    </lineage>
</organism>
<sequence length="323" mass="33808">MIPTPPAQVQEAPAPREAAFPGFNGLPLRGTVLPAPGGLFAVLVPDSGPLDRDWREARQPHHPGRAFAQWLQGLGVGSLRFDKRMAGSRDPKLDCSLDAQAGDVRAAVAAARALPEAKGRKLLLVGHGEGALLALMAAGEADAALLLGMPGQTLARTIEEQVAKQLPASRAPQNLAFLRAVFQAIRDRGPAPVPGGEVYPALARLGAGLMAPETLAYVRATLDLDPWAIAARSPVPLAAAWGTKDLACPRPAAIPRTFPGQVIDLPGANHVLKAEPRTLADLDPRSALEGYGDDKPLADLTPLAAWIRTFSGPSEEGTSPASR</sequence>
<name>A0AA48GR87_9BACT</name>
<dbReference type="GO" id="GO:0052689">
    <property type="term" value="F:carboxylic ester hydrolase activity"/>
    <property type="evidence" value="ECO:0007669"/>
    <property type="project" value="TreeGrafter"/>
</dbReference>
<keyword evidence="1" id="KW-0378">Hydrolase</keyword>
<evidence type="ECO:0000313" key="1">
    <source>
        <dbReference type="EMBL" id="BDU77786.1"/>
    </source>
</evidence>
<dbReference type="InterPro" id="IPR053145">
    <property type="entry name" value="AB_hydrolase_Est10"/>
</dbReference>
<dbReference type="RefSeq" id="WP_316410418.1">
    <property type="nucleotide sequence ID" value="NZ_AP027081.1"/>
</dbReference>
<dbReference type="Proteomes" id="UP001228113">
    <property type="component" value="Chromosome"/>
</dbReference>
<protein>
    <submittedName>
        <fullName evidence="1">Acyl-CoA thioester hydrolase</fullName>
    </submittedName>
</protein>
<proteinExistence type="predicted"/>
<dbReference type="PANTHER" id="PTHR43265">
    <property type="entry name" value="ESTERASE ESTD"/>
    <property type="match status" value="1"/>
</dbReference>
<dbReference type="EMBL" id="AP027081">
    <property type="protein sequence ID" value="BDU77786.1"/>
    <property type="molecule type" value="Genomic_DNA"/>
</dbReference>
<keyword evidence="2" id="KW-1185">Reference proteome</keyword>
<dbReference type="KEGG" id="msea:METESE_27440"/>
<dbReference type="Gene3D" id="3.40.50.1820">
    <property type="entry name" value="alpha/beta hydrolase"/>
    <property type="match status" value="1"/>
</dbReference>
<evidence type="ECO:0000313" key="2">
    <source>
        <dbReference type="Proteomes" id="UP001228113"/>
    </source>
</evidence>
<dbReference type="SUPFAM" id="SSF53474">
    <property type="entry name" value="alpha/beta-Hydrolases"/>
    <property type="match status" value="1"/>
</dbReference>
<dbReference type="AlphaFoldDB" id="A0AA48GR87"/>